<organism evidence="2 3">
    <name type="scientific">Haloechinothrix aidingensis</name>
    <dbReference type="NCBI Taxonomy" id="2752311"/>
    <lineage>
        <taxon>Bacteria</taxon>
        <taxon>Bacillati</taxon>
        <taxon>Actinomycetota</taxon>
        <taxon>Actinomycetes</taxon>
        <taxon>Pseudonocardiales</taxon>
        <taxon>Pseudonocardiaceae</taxon>
        <taxon>Haloechinothrix</taxon>
    </lineage>
</organism>
<evidence type="ECO:0000313" key="3">
    <source>
        <dbReference type="Proteomes" id="UP000582974"/>
    </source>
</evidence>
<dbReference type="EMBL" id="JACCKD010000003">
    <property type="protein sequence ID" value="MBA0125853.1"/>
    <property type="molecule type" value="Genomic_DNA"/>
</dbReference>
<comment type="caution">
    <text evidence="2">The sequence shown here is derived from an EMBL/GenBank/DDBJ whole genome shotgun (WGS) entry which is preliminary data.</text>
</comment>
<proteinExistence type="predicted"/>
<accession>A0A838A3J6</accession>
<protein>
    <submittedName>
        <fullName evidence="2">Uncharacterized protein</fullName>
    </submittedName>
</protein>
<evidence type="ECO:0000256" key="1">
    <source>
        <dbReference type="SAM" id="MobiDB-lite"/>
    </source>
</evidence>
<name>A0A838A3J6_9PSEU</name>
<feature type="region of interest" description="Disordered" evidence="1">
    <location>
        <begin position="65"/>
        <end position="95"/>
    </location>
</feature>
<dbReference type="RefSeq" id="WP_180892685.1">
    <property type="nucleotide sequence ID" value="NZ_JACCKD010000003.1"/>
</dbReference>
<reference evidence="2 3" key="1">
    <citation type="submission" date="2020-07" db="EMBL/GenBank/DDBJ databases">
        <title>Genome of Haloechinothrix sp.</title>
        <authorList>
            <person name="Tang S.-K."/>
            <person name="Yang L."/>
            <person name="Zhu W.-Y."/>
        </authorList>
    </citation>
    <scope>NUCLEOTIDE SEQUENCE [LARGE SCALE GENOMIC DNA]</scope>
    <source>
        <strain evidence="2 3">YIM 98757</strain>
    </source>
</reference>
<sequence length="148" mass="15437">MTRRRYSSPNRTGDGLPLLLIAGVLALFGHLLGPHTDSHVITGASASVVAPETGAVSGYEHTHHQVAPGHESSSSGADSMPAHDEDGHAASCGYLQAGDPENPVAVYPVQTARVAPTIPATHLLVVFGQPAGKRDPPSLVRELQVMRI</sequence>
<dbReference type="Proteomes" id="UP000582974">
    <property type="component" value="Unassembled WGS sequence"/>
</dbReference>
<dbReference type="AlphaFoldDB" id="A0A838A3J6"/>
<gene>
    <name evidence="2" type="ORF">H0B56_09895</name>
</gene>
<keyword evidence="3" id="KW-1185">Reference proteome</keyword>
<evidence type="ECO:0000313" key="2">
    <source>
        <dbReference type="EMBL" id="MBA0125853.1"/>
    </source>
</evidence>